<evidence type="ECO:0000313" key="3">
    <source>
        <dbReference type="Proteomes" id="UP000662466"/>
    </source>
</evidence>
<proteinExistence type="predicted"/>
<comment type="caution">
    <text evidence="2">The sequence shown here is derived from an EMBL/GenBank/DDBJ whole genome shotgun (WGS) entry which is preliminary data.</text>
</comment>
<feature type="transmembrane region" description="Helical" evidence="1">
    <location>
        <begin position="350"/>
        <end position="369"/>
    </location>
</feature>
<dbReference type="AlphaFoldDB" id="A0A8H6UWF5"/>
<keyword evidence="1" id="KW-0812">Transmembrane</keyword>
<keyword evidence="1" id="KW-0472">Membrane</keyword>
<sequence>MSRLVSPTTTDTDYLDYKRYASFVASVEYIRHNGSLPAGHISRTFSNMKKLKQDAAYVLETPLENEKQGNQYLVIHRLTQPAVDKLVNDKSSLELSYRFQFEGWTEVIKAVGSFQWRYPKTLIQLASPLAVLGNCGSESARRLAINAKKMDRNPWDGLVAGATECATAARNTRGKGNLPFGGPRAEGRDSVTATRLSTPRAMLVIDAVKLLNWDEDQFLGFQRLWKGKTRSKAAALKHRIHEANAIALFAAFGLPHNANMTHLAVLYLISMETFHDGLVVLREGALPDRHLPNAGFLADLQRVWEASLALLEKHGQKSWFLLVLVPPVVAAPAVLVAVVVLLPLPPPPPLLLVLAGAVLLVAAVLRPALVVGAVRFAAGGGAHVAAPPPGPPAVVQGPYRLAPSEHCYRCLQAAALRGRVELPFCTGYDASGIKCVRCKRLHQACQTFPASALPEAQAVVDAQLALEATHPLLAT</sequence>
<protein>
    <submittedName>
        <fullName evidence="2">Uncharacterized protein</fullName>
    </submittedName>
</protein>
<organism evidence="2 3">
    <name type="scientific">Aspergillus hiratsukae</name>
    <dbReference type="NCBI Taxonomy" id="1194566"/>
    <lineage>
        <taxon>Eukaryota</taxon>
        <taxon>Fungi</taxon>
        <taxon>Dikarya</taxon>
        <taxon>Ascomycota</taxon>
        <taxon>Pezizomycotina</taxon>
        <taxon>Eurotiomycetes</taxon>
        <taxon>Eurotiomycetidae</taxon>
        <taxon>Eurotiales</taxon>
        <taxon>Aspergillaceae</taxon>
        <taxon>Aspergillus</taxon>
        <taxon>Aspergillus subgen. Fumigati</taxon>
    </lineage>
</organism>
<reference evidence="2" key="1">
    <citation type="submission" date="2020-06" db="EMBL/GenBank/DDBJ databases">
        <title>Draft genome sequences of strains closely related to Aspergillus parafelis and Aspergillus hiratsukae.</title>
        <authorList>
            <person name="Dos Santos R.A.C."/>
            <person name="Rivero-Menendez O."/>
            <person name="Steenwyk J.L."/>
            <person name="Mead M.E."/>
            <person name="Goldman G.H."/>
            <person name="Alastruey-Izquierdo A."/>
            <person name="Rokas A."/>
        </authorList>
    </citation>
    <scope>NUCLEOTIDE SEQUENCE</scope>
    <source>
        <strain evidence="2">CNM-CM6106</strain>
    </source>
</reference>
<evidence type="ECO:0000313" key="2">
    <source>
        <dbReference type="EMBL" id="KAF7169573.1"/>
    </source>
</evidence>
<gene>
    <name evidence="2" type="ORF">CNMCM6106_004463</name>
</gene>
<feature type="transmembrane region" description="Helical" evidence="1">
    <location>
        <begin position="319"/>
        <end position="344"/>
    </location>
</feature>
<evidence type="ECO:0000256" key="1">
    <source>
        <dbReference type="SAM" id="Phobius"/>
    </source>
</evidence>
<name>A0A8H6UWF5_9EURO</name>
<dbReference type="Proteomes" id="UP000662466">
    <property type="component" value="Unassembled WGS sequence"/>
</dbReference>
<keyword evidence="1" id="KW-1133">Transmembrane helix</keyword>
<dbReference type="EMBL" id="JACBAF010002031">
    <property type="protein sequence ID" value="KAF7169573.1"/>
    <property type="molecule type" value="Genomic_DNA"/>
</dbReference>
<accession>A0A8H6UWF5</accession>